<dbReference type="SUPFAM" id="SSF81324">
    <property type="entry name" value="Voltage-gated potassium channels"/>
    <property type="match status" value="1"/>
</dbReference>
<proteinExistence type="predicted"/>
<accession>A0A926Q2X2</accession>
<keyword evidence="3" id="KW-1185">Reference proteome</keyword>
<keyword evidence="1" id="KW-1133">Transmembrane helix</keyword>
<feature type="transmembrane region" description="Helical" evidence="1">
    <location>
        <begin position="50"/>
        <end position="66"/>
    </location>
</feature>
<dbReference type="RefSeq" id="WP_187966114.1">
    <property type="nucleotide sequence ID" value="NZ_JACVDC010000042.1"/>
</dbReference>
<keyword evidence="1" id="KW-0812">Transmembrane</keyword>
<evidence type="ECO:0000256" key="1">
    <source>
        <dbReference type="SAM" id="Phobius"/>
    </source>
</evidence>
<name>A0A926Q2X2_9FLAO</name>
<dbReference type="EMBL" id="JACVDC010000042">
    <property type="protein sequence ID" value="MBC9796973.1"/>
    <property type="molecule type" value="Genomic_DNA"/>
</dbReference>
<evidence type="ECO:0008006" key="4">
    <source>
        <dbReference type="Google" id="ProtNLM"/>
    </source>
</evidence>
<feature type="transmembrane region" description="Helical" evidence="1">
    <location>
        <begin position="78"/>
        <end position="101"/>
    </location>
</feature>
<organism evidence="2 3">
    <name type="scientific">Sinomicrobium weinanense</name>
    <dbReference type="NCBI Taxonomy" id="2842200"/>
    <lineage>
        <taxon>Bacteria</taxon>
        <taxon>Pseudomonadati</taxon>
        <taxon>Bacteroidota</taxon>
        <taxon>Flavobacteriia</taxon>
        <taxon>Flavobacteriales</taxon>
        <taxon>Flavobacteriaceae</taxon>
        <taxon>Sinomicrobium</taxon>
    </lineage>
</organism>
<gene>
    <name evidence="2" type="ORF">IBL28_13425</name>
</gene>
<evidence type="ECO:0000313" key="3">
    <source>
        <dbReference type="Proteomes" id="UP000653730"/>
    </source>
</evidence>
<dbReference type="AlphaFoldDB" id="A0A926Q2X2"/>
<reference evidence="2 3" key="1">
    <citation type="submission" date="2020-09" db="EMBL/GenBank/DDBJ databases">
        <title>Sinomicrobium weinanense sp. nov., a halophilic bacteria isolated from saline-alkali soil.</title>
        <authorList>
            <person name="Wu P."/>
            <person name="Ren H."/>
            <person name="Mei Y."/>
            <person name="Liang Y."/>
            <person name="Chen Z."/>
        </authorList>
    </citation>
    <scope>NUCLEOTIDE SEQUENCE [LARGE SCALE GENOMIC DNA]</scope>
    <source>
        <strain evidence="2 3">FJxs</strain>
    </source>
</reference>
<dbReference type="Proteomes" id="UP000653730">
    <property type="component" value="Unassembled WGS sequence"/>
</dbReference>
<protein>
    <recommendedName>
        <fullName evidence="4">Potassium channel domain-containing protein</fullName>
    </recommendedName>
</protein>
<feature type="transmembrane region" description="Helical" evidence="1">
    <location>
        <begin position="20"/>
        <end position="44"/>
    </location>
</feature>
<comment type="caution">
    <text evidence="2">The sequence shown here is derived from an EMBL/GenBank/DDBJ whole genome shotgun (WGS) entry which is preliminary data.</text>
</comment>
<keyword evidence="1" id="KW-0472">Membrane</keyword>
<sequence>MYEKRNEPPVSRKKFYRRLLKHFGVSSLVVLVSVGLGLLGFIIFEGYSPAHAFLHASILLSGLGLVETPQTNIGKLFVSLYGLYAGLVFLIAAGIVVAPLIHRLLHKFNYAEDEED</sequence>
<dbReference type="Gene3D" id="1.10.287.70">
    <property type="match status" value="1"/>
</dbReference>
<evidence type="ECO:0000313" key="2">
    <source>
        <dbReference type="EMBL" id="MBC9796973.1"/>
    </source>
</evidence>